<dbReference type="AlphaFoldDB" id="A0A5B7ESZ4"/>
<accession>A0A5B7ESZ4</accession>
<keyword evidence="2" id="KW-1185">Reference proteome</keyword>
<proteinExistence type="predicted"/>
<sequence>MPLFGHIGEFDEFDKSAWEEWCDRLEQYFLTNKVEDDAVKRAVFLSSVRAATYSTLSSLCSPKKPKELPFAELLKLLQGHYAPKPSTVVARFRFNSCKKAGNRRLKLNSMPSYLAQLCALRI</sequence>
<gene>
    <name evidence="1" type="ORF">E2C01_029804</name>
</gene>
<evidence type="ECO:0000313" key="1">
    <source>
        <dbReference type="EMBL" id="MPC36348.1"/>
    </source>
</evidence>
<dbReference type="OrthoDB" id="6380665at2759"/>
<comment type="caution">
    <text evidence="1">The sequence shown here is derived from an EMBL/GenBank/DDBJ whole genome shotgun (WGS) entry which is preliminary data.</text>
</comment>
<evidence type="ECO:0000313" key="2">
    <source>
        <dbReference type="Proteomes" id="UP000324222"/>
    </source>
</evidence>
<reference evidence="1 2" key="1">
    <citation type="submission" date="2019-05" db="EMBL/GenBank/DDBJ databases">
        <title>Another draft genome of Portunus trituberculatus and its Hox gene families provides insights of decapod evolution.</title>
        <authorList>
            <person name="Jeong J.-H."/>
            <person name="Song I."/>
            <person name="Kim S."/>
            <person name="Choi T."/>
            <person name="Kim D."/>
            <person name="Ryu S."/>
            <person name="Kim W."/>
        </authorList>
    </citation>
    <scope>NUCLEOTIDE SEQUENCE [LARGE SCALE GENOMIC DNA]</scope>
    <source>
        <tissue evidence="1">Muscle</tissue>
    </source>
</reference>
<name>A0A5B7ESZ4_PORTR</name>
<protein>
    <submittedName>
        <fullName evidence="1">Uncharacterized protein</fullName>
    </submittedName>
</protein>
<organism evidence="1 2">
    <name type="scientific">Portunus trituberculatus</name>
    <name type="common">Swimming crab</name>
    <name type="synonym">Neptunus trituberculatus</name>
    <dbReference type="NCBI Taxonomy" id="210409"/>
    <lineage>
        <taxon>Eukaryota</taxon>
        <taxon>Metazoa</taxon>
        <taxon>Ecdysozoa</taxon>
        <taxon>Arthropoda</taxon>
        <taxon>Crustacea</taxon>
        <taxon>Multicrustacea</taxon>
        <taxon>Malacostraca</taxon>
        <taxon>Eumalacostraca</taxon>
        <taxon>Eucarida</taxon>
        <taxon>Decapoda</taxon>
        <taxon>Pleocyemata</taxon>
        <taxon>Brachyura</taxon>
        <taxon>Eubrachyura</taxon>
        <taxon>Portunoidea</taxon>
        <taxon>Portunidae</taxon>
        <taxon>Portuninae</taxon>
        <taxon>Portunus</taxon>
    </lineage>
</organism>
<dbReference type="Proteomes" id="UP000324222">
    <property type="component" value="Unassembled WGS sequence"/>
</dbReference>
<dbReference type="EMBL" id="VSRR010003493">
    <property type="protein sequence ID" value="MPC36348.1"/>
    <property type="molecule type" value="Genomic_DNA"/>
</dbReference>